<evidence type="ECO:0000256" key="3">
    <source>
        <dbReference type="ARBA" id="ARBA00022692"/>
    </source>
</evidence>
<evidence type="ECO:0000256" key="4">
    <source>
        <dbReference type="ARBA" id="ARBA00022989"/>
    </source>
</evidence>
<dbReference type="EMBL" id="JBHRTG010000019">
    <property type="protein sequence ID" value="MFC3166299.1"/>
    <property type="molecule type" value="Genomic_DNA"/>
</dbReference>
<feature type="transmembrane region" description="Helical" evidence="6">
    <location>
        <begin position="69"/>
        <end position="89"/>
    </location>
</feature>
<dbReference type="RefSeq" id="WP_182307730.1">
    <property type="nucleotide sequence ID" value="NZ_CP059897.1"/>
</dbReference>
<dbReference type="InterPro" id="IPR019108">
    <property type="entry name" value="Caa3_assmbl_CtaG-rel"/>
</dbReference>
<dbReference type="Pfam" id="PF09678">
    <property type="entry name" value="Caa3_CtaG"/>
    <property type="match status" value="1"/>
</dbReference>
<keyword evidence="5 6" id="KW-0472">Membrane</keyword>
<accession>A0ABV7I6L3</accession>
<protein>
    <submittedName>
        <fullName evidence="7">Cytochrome c oxidase assembly protein</fullName>
    </submittedName>
</protein>
<sequence>MGPFMTHMIVHILLMNFVAPLAAFAVSRRDRSWRVGNGGSLGAATFLQLAALWIWHAPAVLDLAMVSPALHLLMYGSLFATALLFWTAVLDCRGARAWQPIVALLVTSKIYCLLAVLLVFAPRALYPGIMASHVTHGTPTMDAALADQQLAGLVMLAACPITYIVAGLVIAAHWLRAMGESGAGAVPKLGTEGWT</sequence>
<evidence type="ECO:0000256" key="2">
    <source>
        <dbReference type="ARBA" id="ARBA00022475"/>
    </source>
</evidence>
<evidence type="ECO:0000256" key="1">
    <source>
        <dbReference type="ARBA" id="ARBA00004651"/>
    </source>
</evidence>
<feature type="transmembrane region" description="Helical" evidence="6">
    <location>
        <begin position="150"/>
        <end position="175"/>
    </location>
</feature>
<feature type="transmembrane region" description="Helical" evidence="6">
    <location>
        <begin position="38"/>
        <end position="57"/>
    </location>
</feature>
<feature type="transmembrane region" description="Helical" evidence="6">
    <location>
        <begin position="101"/>
        <end position="121"/>
    </location>
</feature>
<evidence type="ECO:0000256" key="5">
    <source>
        <dbReference type="ARBA" id="ARBA00023136"/>
    </source>
</evidence>
<comment type="caution">
    <text evidence="7">The sequence shown here is derived from an EMBL/GenBank/DDBJ whole genome shotgun (WGS) entry which is preliminary data.</text>
</comment>
<evidence type="ECO:0000313" key="7">
    <source>
        <dbReference type="EMBL" id="MFC3166299.1"/>
    </source>
</evidence>
<gene>
    <name evidence="7" type="ORF">ACFOHV_23740</name>
</gene>
<evidence type="ECO:0000313" key="8">
    <source>
        <dbReference type="Proteomes" id="UP001595647"/>
    </source>
</evidence>
<keyword evidence="3 6" id="KW-0812">Transmembrane</keyword>
<organism evidence="7 8">
    <name type="scientific">Ciceribacter thiooxidans</name>
    <dbReference type="NCBI Taxonomy" id="1969821"/>
    <lineage>
        <taxon>Bacteria</taxon>
        <taxon>Pseudomonadati</taxon>
        <taxon>Pseudomonadota</taxon>
        <taxon>Alphaproteobacteria</taxon>
        <taxon>Hyphomicrobiales</taxon>
        <taxon>Rhizobiaceae</taxon>
        <taxon>Ciceribacter</taxon>
    </lineage>
</organism>
<dbReference type="Proteomes" id="UP001595647">
    <property type="component" value="Unassembled WGS sequence"/>
</dbReference>
<comment type="subcellular location">
    <subcellularLocation>
        <location evidence="1">Cell membrane</location>
        <topology evidence="1">Multi-pass membrane protein</topology>
    </subcellularLocation>
</comment>
<name>A0ABV7I6L3_9HYPH</name>
<evidence type="ECO:0000256" key="6">
    <source>
        <dbReference type="SAM" id="Phobius"/>
    </source>
</evidence>
<proteinExistence type="predicted"/>
<keyword evidence="2" id="KW-1003">Cell membrane</keyword>
<keyword evidence="8" id="KW-1185">Reference proteome</keyword>
<reference evidence="8" key="1">
    <citation type="journal article" date="2019" name="Int. J. Syst. Evol. Microbiol.">
        <title>The Global Catalogue of Microorganisms (GCM) 10K type strain sequencing project: providing services to taxonomists for standard genome sequencing and annotation.</title>
        <authorList>
            <consortium name="The Broad Institute Genomics Platform"/>
            <consortium name="The Broad Institute Genome Sequencing Center for Infectious Disease"/>
            <person name="Wu L."/>
            <person name="Ma J."/>
        </authorList>
    </citation>
    <scope>NUCLEOTIDE SEQUENCE [LARGE SCALE GENOMIC DNA]</scope>
    <source>
        <strain evidence="8">KCTC 52231</strain>
    </source>
</reference>
<keyword evidence="4 6" id="KW-1133">Transmembrane helix</keyword>
<feature type="transmembrane region" description="Helical" evidence="6">
    <location>
        <begin position="6"/>
        <end position="26"/>
    </location>
</feature>